<proteinExistence type="predicted"/>
<dbReference type="AlphaFoldDB" id="A0A371H3U1"/>
<evidence type="ECO:0000313" key="2">
    <source>
        <dbReference type="EMBL" id="RDX97480.1"/>
    </source>
</evidence>
<sequence length="89" mass="10440">MRFVKQFSTLVAFLDEIIKKNIGFKWEQSQETTFQTHLLRLCFFRNVDMNPIGKVLGYALIEHVTSEHLNSGKGCHTSHLRPRPRCHQK</sequence>
<keyword evidence="3" id="KW-1185">Reference proteome</keyword>
<dbReference type="EMBL" id="QJKJ01003643">
    <property type="protein sequence ID" value="RDX97480.1"/>
    <property type="molecule type" value="Genomic_DNA"/>
</dbReference>
<reference evidence="2" key="1">
    <citation type="submission" date="2018-05" db="EMBL/GenBank/DDBJ databases">
        <title>Draft genome of Mucuna pruriens seed.</title>
        <authorList>
            <person name="Nnadi N.E."/>
            <person name="Vos R."/>
            <person name="Hasami M.H."/>
            <person name="Devisetty U.K."/>
            <person name="Aguiy J.C."/>
        </authorList>
    </citation>
    <scope>NUCLEOTIDE SEQUENCE [LARGE SCALE GENOMIC DNA]</scope>
    <source>
        <strain evidence="2">JCA_2017</strain>
    </source>
</reference>
<organism evidence="2 3">
    <name type="scientific">Mucuna pruriens</name>
    <name type="common">Velvet bean</name>
    <name type="synonym">Dolichos pruriens</name>
    <dbReference type="NCBI Taxonomy" id="157652"/>
    <lineage>
        <taxon>Eukaryota</taxon>
        <taxon>Viridiplantae</taxon>
        <taxon>Streptophyta</taxon>
        <taxon>Embryophyta</taxon>
        <taxon>Tracheophyta</taxon>
        <taxon>Spermatophyta</taxon>
        <taxon>Magnoliopsida</taxon>
        <taxon>eudicotyledons</taxon>
        <taxon>Gunneridae</taxon>
        <taxon>Pentapetalae</taxon>
        <taxon>rosids</taxon>
        <taxon>fabids</taxon>
        <taxon>Fabales</taxon>
        <taxon>Fabaceae</taxon>
        <taxon>Papilionoideae</taxon>
        <taxon>50 kb inversion clade</taxon>
        <taxon>NPAAA clade</taxon>
        <taxon>indigoferoid/millettioid clade</taxon>
        <taxon>Phaseoleae</taxon>
        <taxon>Mucuna</taxon>
    </lineage>
</organism>
<name>A0A371H3U1_MUCPR</name>
<accession>A0A371H3U1</accession>
<feature type="non-terminal residue" evidence="2">
    <location>
        <position position="1"/>
    </location>
</feature>
<protein>
    <submittedName>
        <fullName evidence="2">Uncharacterized protein</fullName>
    </submittedName>
</protein>
<feature type="region of interest" description="Disordered" evidence="1">
    <location>
        <begin position="69"/>
        <end position="89"/>
    </location>
</feature>
<evidence type="ECO:0000256" key="1">
    <source>
        <dbReference type="SAM" id="MobiDB-lite"/>
    </source>
</evidence>
<evidence type="ECO:0000313" key="3">
    <source>
        <dbReference type="Proteomes" id="UP000257109"/>
    </source>
</evidence>
<dbReference type="OrthoDB" id="2286242at2759"/>
<dbReference type="Proteomes" id="UP000257109">
    <property type="component" value="Unassembled WGS sequence"/>
</dbReference>
<comment type="caution">
    <text evidence="2">The sequence shown here is derived from an EMBL/GenBank/DDBJ whole genome shotgun (WGS) entry which is preliminary data.</text>
</comment>
<feature type="compositionally biased region" description="Basic residues" evidence="1">
    <location>
        <begin position="76"/>
        <end position="89"/>
    </location>
</feature>
<gene>
    <name evidence="2" type="ORF">CR513_19743</name>
</gene>